<evidence type="ECO:0000313" key="2">
    <source>
        <dbReference type="Proteomes" id="UP000244855"/>
    </source>
</evidence>
<reference evidence="1 2" key="1">
    <citation type="journal article" date="2018" name="Sci. Rep.">
        <title>Comparative genomics provides insights into the lifestyle and reveals functional heterogeneity of dark septate endophytic fungi.</title>
        <authorList>
            <person name="Knapp D.G."/>
            <person name="Nemeth J.B."/>
            <person name="Barry K."/>
            <person name="Hainaut M."/>
            <person name="Henrissat B."/>
            <person name="Johnson J."/>
            <person name="Kuo A."/>
            <person name="Lim J.H.P."/>
            <person name="Lipzen A."/>
            <person name="Nolan M."/>
            <person name="Ohm R.A."/>
            <person name="Tamas L."/>
            <person name="Grigoriev I.V."/>
            <person name="Spatafora J.W."/>
            <person name="Nagy L.G."/>
            <person name="Kovacs G.M."/>
        </authorList>
    </citation>
    <scope>NUCLEOTIDE SEQUENCE [LARGE SCALE GENOMIC DNA]</scope>
    <source>
        <strain evidence="1 2">DSE2036</strain>
    </source>
</reference>
<protein>
    <submittedName>
        <fullName evidence="1">Uncharacterized protein</fullName>
    </submittedName>
</protein>
<accession>A0A2V1DRE4</accession>
<proteinExistence type="predicted"/>
<keyword evidence="2" id="KW-1185">Reference proteome</keyword>
<organism evidence="1 2">
    <name type="scientific">Periconia macrospinosa</name>
    <dbReference type="NCBI Taxonomy" id="97972"/>
    <lineage>
        <taxon>Eukaryota</taxon>
        <taxon>Fungi</taxon>
        <taxon>Dikarya</taxon>
        <taxon>Ascomycota</taxon>
        <taxon>Pezizomycotina</taxon>
        <taxon>Dothideomycetes</taxon>
        <taxon>Pleosporomycetidae</taxon>
        <taxon>Pleosporales</taxon>
        <taxon>Massarineae</taxon>
        <taxon>Periconiaceae</taxon>
        <taxon>Periconia</taxon>
    </lineage>
</organism>
<gene>
    <name evidence="1" type="ORF">DM02DRAFT_655073</name>
</gene>
<name>A0A2V1DRE4_9PLEO</name>
<sequence length="348" mass="40659">MSDLMHFPQPWWCLWPFCQYMSLANKAINFGINEFKLFIATAISRFQNHPYLSLLYFAVLGYAFFKTRQQRLHASAEAAAKKQADKKWFERVWHSPRWIVLAGLCELFIHKVLPFGFWGDAQGRSLQDWPNKEYLRKLLRMGIIPLYIQDGGLDTKQDQGEYVQSKKRACFAFLVPMGYGYTTPDTVEPERRPFVEFIRRLRDNRGYRVAISMENHAGENCSSPAPDPSQPLEVGARHWFELLLPFLPDSVLQRARGTKADRLDQLATRTYPGLIDYPNRQSPIVRVEGSLYKQQQALDFWVYTIAQEVGLEEIWDGEEMRARTVRWCRNLDLHVPKSVRPKPRVQRA</sequence>
<dbReference type="Proteomes" id="UP000244855">
    <property type="component" value="Unassembled WGS sequence"/>
</dbReference>
<dbReference type="EMBL" id="KZ805367">
    <property type="protein sequence ID" value="PVI00828.1"/>
    <property type="molecule type" value="Genomic_DNA"/>
</dbReference>
<evidence type="ECO:0000313" key="1">
    <source>
        <dbReference type="EMBL" id="PVI00828.1"/>
    </source>
</evidence>
<dbReference type="AlphaFoldDB" id="A0A2V1DRE4"/>
<dbReference type="OrthoDB" id="3770097at2759"/>